<name>A0A6A5EQ09_PERFL</name>
<accession>A0A6A5EQ09</accession>
<evidence type="ECO:0000313" key="2">
    <source>
        <dbReference type="Proteomes" id="UP000465112"/>
    </source>
</evidence>
<dbReference type="EMBL" id="VHII01000016">
    <property type="protein sequence ID" value="KAF1378083.1"/>
    <property type="molecule type" value="Genomic_DNA"/>
</dbReference>
<sequence>MALLTFIQSLEVHDQFDLQMQFGENIIVVSFVDLMMNYKSYSLLEIVYRLLKSVRINGEMLGRVLLKKLLSLLYRAGLWLKRKFHCVSYREINGIAAYTLLRNYDISSQIPATVQQLFNPLQMRKRRHKRVGAVLQTRWSGVGSNTTNLNRPAIRENTMPR</sequence>
<dbReference type="AlphaFoldDB" id="A0A6A5EQ09"/>
<reference evidence="1 2" key="1">
    <citation type="submission" date="2019-06" db="EMBL/GenBank/DDBJ databases">
        <title>A chromosome-scale genome assembly of the European perch, Perca fluviatilis.</title>
        <authorList>
            <person name="Roques C."/>
            <person name="Zahm M."/>
            <person name="Cabau C."/>
            <person name="Klopp C."/>
            <person name="Bouchez O."/>
            <person name="Donnadieu C."/>
            <person name="Kuhl H."/>
            <person name="Gislard M."/>
            <person name="Guendouz S."/>
            <person name="Journot L."/>
            <person name="Haffray P."/>
            <person name="Bestin A."/>
            <person name="Morvezen R."/>
            <person name="Feron R."/>
            <person name="Wen M."/>
            <person name="Jouanno E."/>
            <person name="Herpin A."/>
            <person name="Schartl M."/>
            <person name="Postlethwait J."/>
            <person name="Schaerlinger B."/>
            <person name="Chardard D."/>
            <person name="Lecocq T."/>
            <person name="Poncet C."/>
            <person name="Jaffrelo L."/>
            <person name="Lampietro C."/>
            <person name="Guiguen Y."/>
        </authorList>
    </citation>
    <scope>NUCLEOTIDE SEQUENCE [LARGE SCALE GENOMIC DNA]</scope>
    <source>
        <tissue evidence="1">Blood</tissue>
    </source>
</reference>
<comment type="caution">
    <text evidence="1">The sequence shown here is derived from an EMBL/GenBank/DDBJ whole genome shotgun (WGS) entry which is preliminary data.</text>
</comment>
<organism evidence="1 2">
    <name type="scientific">Perca fluviatilis</name>
    <name type="common">European perch</name>
    <dbReference type="NCBI Taxonomy" id="8168"/>
    <lineage>
        <taxon>Eukaryota</taxon>
        <taxon>Metazoa</taxon>
        <taxon>Chordata</taxon>
        <taxon>Craniata</taxon>
        <taxon>Vertebrata</taxon>
        <taxon>Euteleostomi</taxon>
        <taxon>Actinopterygii</taxon>
        <taxon>Neopterygii</taxon>
        <taxon>Teleostei</taxon>
        <taxon>Neoteleostei</taxon>
        <taxon>Acanthomorphata</taxon>
        <taxon>Eupercaria</taxon>
        <taxon>Perciformes</taxon>
        <taxon>Percoidei</taxon>
        <taxon>Percidae</taxon>
        <taxon>Percinae</taxon>
        <taxon>Perca</taxon>
    </lineage>
</organism>
<proteinExistence type="predicted"/>
<keyword evidence="2" id="KW-1185">Reference proteome</keyword>
<dbReference type="Proteomes" id="UP000465112">
    <property type="component" value="Chromosome 16"/>
</dbReference>
<evidence type="ECO:0000313" key="1">
    <source>
        <dbReference type="EMBL" id="KAF1378083.1"/>
    </source>
</evidence>
<protein>
    <submittedName>
        <fullName evidence="1">Uncharacterized protein</fullName>
    </submittedName>
</protein>
<gene>
    <name evidence="1" type="ORF">PFLUV_G00185960</name>
</gene>